<dbReference type="Gene3D" id="1.20.1260.20">
    <property type="entry name" value="PPE superfamily"/>
    <property type="match status" value="1"/>
</dbReference>
<evidence type="ECO:0000259" key="2">
    <source>
        <dbReference type="Pfam" id="PF18625"/>
    </source>
</evidence>
<sequence>MTTLKADPTSIRAKATKINGEWPAVPASPIPPDMLQLAGLAMQQVAANHERLQSCVESGKAEAARLAACLEAAAKAYEQVDEINKTEIESGQPSGSDAVTINPVLPPQVPATGGMCYAAPGNPYEEWPTAAAQLASANMNVLQYAEEMYAFSDAITARAKDFSPGDTHWEGLAAEAAEGKMRQHESWLYEVATKAREIAKQAQDFYNAHEKAKADHPEPLTGEDNVVMDFDEYNAKQVKSEGVRGVYSNEVTFTSIDTPAPPEGAYAPTPVFKKDVPPLPEKDNGQQPGGPAAGGGGGGEQPGGTPGETPAVSPASAQNGQQTPASGEQSGGSPSGGQGSGGSPSGGQGSGGSPAGGGAPTGLPEGLTDMPTDPAIRPASAEPAGGGGPGSGSGGGGGGGGGGTPNSPLAPAASAGSPSSSPAAVSGGGAAPVGAAGT</sequence>
<accession>A0A9X2YDW2</accession>
<feature type="domain" description="ESX-1 secretion-associated protein EspB PE" evidence="2">
    <location>
        <begin position="11"/>
        <end position="82"/>
    </location>
</feature>
<feature type="compositionally biased region" description="Low complexity" evidence="1">
    <location>
        <begin position="410"/>
        <end position="425"/>
    </location>
</feature>
<feature type="non-terminal residue" evidence="4">
    <location>
        <position position="438"/>
    </location>
</feature>
<reference evidence="4" key="2">
    <citation type="journal article" date="2022" name="BMC Genomics">
        <title>Comparative genome analysis of mycobacteria focusing on tRNA and non-coding RNA.</title>
        <authorList>
            <person name="Behra P.R.K."/>
            <person name="Pettersson B.M.F."/>
            <person name="Ramesh M."/>
            <person name="Das S."/>
            <person name="Dasgupta S."/>
            <person name="Kirsebom L.A."/>
        </authorList>
    </citation>
    <scope>NUCLEOTIDE SEQUENCE</scope>
    <source>
        <strain evidence="4">DSM 44615</strain>
    </source>
</reference>
<proteinExistence type="predicted"/>
<evidence type="ECO:0008006" key="6">
    <source>
        <dbReference type="Google" id="ProtNLM"/>
    </source>
</evidence>
<feature type="compositionally biased region" description="Basic and acidic residues" evidence="1">
    <location>
        <begin position="272"/>
        <end position="284"/>
    </location>
</feature>
<dbReference type="Proteomes" id="UP001140293">
    <property type="component" value="Unassembled WGS sequence"/>
</dbReference>
<evidence type="ECO:0000313" key="5">
    <source>
        <dbReference type="Proteomes" id="UP001140293"/>
    </source>
</evidence>
<dbReference type="InterPro" id="IPR054056">
    <property type="entry name" value="EspB_PPE"/>
</dbReference>
<protein>
    <recommendedName>
        <fullName evidence="6">ESX-1 secretion-associated protein EspB PE domain-containing protein</fullName>
    </recommendedName>
</protein>
<dbReference type="EMBL" id="JACKSJ010000208">
    <property type="protein sequence ID" value="MCV7172853.1"/>
    <property type="molecule type" value="Genomic_DNA"/>
</dbReference>
<dbReference type="AlphaFoldDB" id="A0A9X2YDW2"/>
<dbReference type="SUPFAM" id="SSF140459">
    <property type="entry name" value="PE/PPE dimer-like"/>
    <property type="match status" value="1"/>
</dbReference>
<dbReference type="Pfam" id="PF18625">
    <property type="entry name" value="EspB_PE"/>
    <property type="match status" value="1"/>
</dbReference>
<evidence type="ECO:0000256" key="1">
    <source>
        <dbReference type="SAM" id="MobiDB-lite"/>
    </source>
</evidence>
<comment type="caution">
    <text evidence="4">The sequence shown here is derived from an EMBL/GenBank/DDBJ whole genome shotgun (WGS) entry which is preliminary data.</text>
</comment>
<feature type="domain" description="ESX-1 secretion-associated protein EspB PPE" evidence="3">
    <location>
        <begin position="142"/>
        <end position="262"/>
    </location>
</feature>
<evidence type="ECO:0000259" key="3">
    <source>
        <dbReference type="Pfam" id="PF21856"/>
    </source>
</evidence>
<dbReference type="Pfam" id="PF21856">
    <property type="entry name" value="EspB_PPE"/>
    <property type="match status" value="1"/>
</dbReference>
<reference evidence="4" key="1">
    <citation type="submission" date="2020-07" db="EMBL/GenBank/DDBJ databases">
        <authorList>
            <person name="Pettersson B.M.F."/>
            <person name="Behra P.R.K."/>
            <person name="Ramesh M."/>
            <person name="Das S."/>
            <person name="Dasgupta S."/>
            <person name="Kirsebom L.A."/>
        </authorList>
    </citation>
    <scope>NUCLEOTIDE SEQUENCE</scope>
    <source>
        <strain evidence="4">DSM 44615</strain>
    </source>
</reference>
<dbReference type="RefSeq" id="WP_264015018.1">
    <property type="nucleotide sequence ID" value="NZ_JACKSJ010000208.1"/>
</dbReference>
<feature type="region of interest" description="Disordered" evidence="1">
    <location>
        <begin position="254"/>
        <end position="438"/>
    </location>
</feature>
<dbReference type="InterPro" id="IPR041275">
    <property type="entry name" value="EspB_PE"/>
</dbReference>
<organism evidence="4 5">
    <name type="scientific">[Mycobacterium] manitobense</name>
    <dbReference type="NCBI Taxonomy" id="190147"/>
    <lineage>
        <taxon>Bacteria</taxon>
        <taxon>Bacillati</taxon>
        <taxon>Actinomycetota</taxon>
        <taxon>Actinomycetes</taxon>
        <taxon>Mycobacteriales</taxon>
        <taxon>Mycobacteriaceae</taxon>
        <taxon>Mycolicibacterium</taxon>
    </lineage>
</organism>
<keyword evidence="5" id="KW-1185">Reference proteome</keyword>
<feature type="compositionally biased region" description="Gly residues" evidence="1">
    <location>
        <begin position="329"/>
        <end position="360"/>
    </location>
</feature>
<feature type="compositionally biased region" description="Gly residues" evidence="1">
    <location>
        <begin position="287"/>
        <end position="306"/>
    </location>
</feature>
<feature type="compositionally biased region" description="Gly residues" evidence="1">
    <location>
        <begin position="384"/>
        <end position="404"/>
    </location>
</feature>
<feature type="compositionally biased region" description="Gly residues" evidence="1">
    <location>
        <begin position="426"/>
        <end position="438"/>
    </location>
</feature>
<dbReference type="InterPro" id="IPR038332">
    <property type="entry name" value="PPE_sf"/>
</dbReference>
<name>A0A9X2YDW2_9MYCO</name>
<evidence type="ECO:0000313" key="4">
    <source>
        <dbReference type="EMBL" id="MCV7172853.1"/>
    </source>
</evidence>
<gene>
    <name evidence="4" type="ORF">H7I41_23290</name>
</gene>